<gene>
    <name evidence="1" type="ORF">Ahy_A07g030993</name>
</gene>
<dbReference type="Proteomes" id="UP000289738">
    <property type="component" value="Chromosome A07"/>
</dbReference>
<keyword evidence="2" id="KW-1185">Reference proteome</keyword>
<name>A0A445C2H7_ARAHY</name>
<reference evidence="1 2" key="1">
    <citation type="submission" date="2019-01" db="EMBL/GenBank/DDBJ databases">
        <title>Sequencing of cultivated peanut Arachis hypogaea provides insights into genome evolution and oil improvement.</title>
        <authorList>
            <person name="Chen X."/>
        </authorList>
    </citation>
    <scope>NUCLEOTIDE SEQUENCE [LARGE SCALE GENOMIC DNA]</scope>
    <source>
        <strain evidence="2">cv. Fuhuasheng</strain>
        <tissue evidence="1">Leaves</tissue>
    </source>
</reference>
<proteinExistence type="predicted"/>
<evidence type="ECO:0000313" key="1">
    <source>
        <dbReference type="EMBL" id="RYR45135.1"/>
    </source>
</evidence>
<evidence type="ECO:0000313" key="2">
    <source>
        <dbReference type="Proteomes" id="UP000289738"/>
    </source>
</evidence>
<dbReference type="EMBL" id="SDMP01000007">
    <property type="protein sequence ID" value="RYR45135.1"/>
    <property type="molecule type" value="Genomic_DNA"/>
</dbReference>
<accession>A0A445C2H7</accession>
<sequence length="78" mass="8903">MLIVIPNPMNEERRIDRIGLTLSFRDQKTRCAKLCNLGVRQVRVGAISSYHIKKYVSKQDENCELEASISPYSGANNY</sequence>
<organism evidence="1 2">
    <name type="scientific">Arachis hypogaea</name>
    <name type="common">Peanut</name>
    <dbReference type="NCBI Taxonomy" id="3818"/>
    <lineage>
        <taxon>Eukaryota</taxon>
        <taxon>Viridiplantae</taxon>
        <taxon>Streptophyta</taxon>
        <taxon>Embryophyta</taxon>
        <taxon>Tracheophyta</taxon>
        <taxon>Spermatophyta</taxon>
        <taxon>Magnoliopsida</taxon>
        <taxon>eudicotyledons</taxon>
        <taxon>Gunneridae</taxon>
        <taxon>Pentapetalae</taxon>
        <taxon>rosids</taxon>
        <taxon>fabids</taxon>
        <taxon>Fabales</taxon>
        <taxon>Fabaceae</taxon>
        <taxon>Papilionoideae</taxon>
        <taxon>50 kb inversion clade</taxon>
        <taxon>dalbergioids sensu lato</taxon>
        <taxon>Dalbergieae</taxon>
        <taxon>Pterocarpus clade</taxon>
        <taxon>Arachis</taxon>
    </lineage>
</organism>
<protein>
    <submittedName>
        <fullName evidence="1">Uncharacterized protein</fullName>
    </submittedName>
</protein>
<dbReference type="AlphaFoldDB" id="A0A445C2H7"/>
<comment type="caution">
    <text evidence="1">The sequence shown here is derived from an EMBL/GenBank/DDBJ whole genome shotgun (WGS) entry which is preliminary data.</text>
</comment>